<dbReference type="Proteomes" id="UP000283077">
    <property type="component" value="Unassembled WGS sequence"/>
</dbReference>
<protein>
    <submittedName>
        <fullName evidence="3">Histidine kinase</fullName>
    </submittedName>
</protein>
<feature type="transmembrane region" description="Helical" evidence="1">
    <location>
        <begin position="86"/>
        <end position="109"/>
    </location>
</feature>
<dbReference type="OrthoDB" id="2514702at2"/>
<dbReference type="InterPro" id="IPR050640">
    <property type="entry name" value="Bact_2-comp_sensor_kinase"/>
</dbReference>
<dbReference type="AlphaFoldDB" id="A0A437QIS9"/>
<accession>A0A437QIS9</accession>
<organism evidence="3 4">
    <name type="scientific">Rheinheimera riviphila</name>
    <dbReference type="NCBI Taxonomy" id="1834037"/>
    <lineage>
        <taxon>Bacteria</taxon>
        <taxon>Pseudomonadati</taxon>
        <taxon>Pseudomonadota</taxon>
        <taxon>Gammaproteobacteria</taxon>
        <taxon>Chromatiales</taxon>
        <taxon>Chromatiaceae</taxon>
        <taxon>Rheinheimera</taxon>
    </lineage>
</organism>
<feature type="domain" description="Signal transduction histidine kinase internal region" evidence="2">
    <location>
        <begin position="174"/>
        <end position="252"/>
    </location>
</feature>
<proteinExistence type="predicted"/>
<dbReference type="PANTHER" id="PTHR34220">
    <property type="entry name" value="SENSOR HISTIDINE KINASE YPDA"/>
    <property type="match status" value="1"/>
</dbReference>
<evidence type="ECO:0000313" key="3">
    <source>
        <dbReference type="EMBL" id="RVU34452.1"/>
    </source>
</evidence>
<dbReference type="PANTHER" id="PTHR34220:SF7">
    <property type="entry name" value="SENSOR HISTIDINE KINASE YPDA"/>
    <property type="match status" value="1"/>
</dbReference>
<reference evidence="3 4" key="1">
    <citation type="submission" date="2019-01" db="EMBL/GenBank/DDBJ databases">
        <authorList>
            <person name="Chen W.-M."/>
        </authorList>
    </citation>
    <scope>NUCLEOTIDE SEQUENCE [LARGE SCALE GENOMIC DNA]</scope>
    <source>
        <strain evidence="3 4">KYPC3</strain>
    </source>
</reference>
<comment type="caution">
    <text evidence="3">The sequence shown here is derived from an EMBL/GenBank/DDBJ whole genome shotgun (WGS) entry which is preliminary data.</text>
</comment>
<sequence>MNQPGSMQHAMLPADPARSSSSFWLYQSLGWSLFALLQLLLVGADQPLTLSSLTPAWLLLVLAIGGSLLLRLLFRHLRRHPRSTAATLGWLFGAPLLLAITVDVSHYLLLWPLSQLHPSLNGVFDAQPLGAKTPFLLPLYIFWSSLYLTLSRQLDIRAAEQAKLGSELRLQQSQLQILLAQLSPHFMFNCINNIRALILEDPQAARTMLAHFADMLRYQIDADQQVLVPLRSELAVLKDYAALLHIQFEQRLQLEYQIDPSCLSRLVPKLTLQLLFENAVKHGISLQPQGGRISIQISALDAIGWQISMRNSGQLHATPATAENNSQNNIGSGLNNLRQRLALIFGDNATLQLQQQAEEVVATVQILAAPRESTQLAANQHSSTENQQ</sequence>
<keyword evidence="1" id="KW-1133">Transmembrane helix</keyword>
<feature type="transmembrane region" description="Helical" evidence="1">
    <location>
        <begin position="21"/>
        <end position="44"/>
    </location>
</feature>
<dbReference type="InterPro" id="IPR036890">
    <property type="entry name" value="HATPase_C_sf"/>
</dbReference>
<dbReference type="GO" id="GO:0000155">
    <property type="term" value="F:phosphorelay sensor kinase activity"/>
    <property type="evidence" value="ECO:0007669"/>
    <property type="project" value="InterPro"/>
</dbReference>
<dbReference type="Gene3D" id="3.30.565.10">
    <property type="entry name" value="Histidine kinase-like ATPase, C-terminal domain"/>
    <property type="match status" value="1"/>
</dbReference>
<gene>
    <name evidence="3" type="ORF">EOE67_15530</name>
</gene>
<dbReference type="GO" id="GO:0016020">
    <property type="term" value="C:membrane"/>
    <property type="evidence" value="ECO:0007669"/>
    <property type="project" value="InterPro"/>
</dbReference>
<dbReference type="InterPro" id="IPR010559">
    <property type="entry name" value="Sig_transdc_His_kin_internal"/>
</dbReference>
<evidence type="ECO:0000259" key="2">
    <source>
        <dbReference type="Pfam" id="PF06580"/>
    </source>
</evidence>
<evidence type="ECO:0000256" key="1">
    <source>
        <dbReference type="SAM" id="Phobius"/>
    </source>
</evidence>
<keyword evidence="1" id="KW-0472">Membrane</keyword>
<feature type="transmembrane region" description="Helical" evidence="1">
    <location>
        <begin position="56"/>
        <end position="74"/>
    </location>
</feature>
<keyword evidence="4" id="KW-1185">Reference proteome</keyword>
<dbReference type="SUPFAM" id="SSF55874">
    <property type="entry name" value="ATPase domain of HSP90 chaperone/DNA topoisomerase II/histidine kinase"/>
    <property type="match status" value="1"/>
</dbReference>
<keyword evidence="3" id="KW-0418">Kinase</keyword>
<keyword evidence="1" id="KW-0812">Transmembrane</keyword>
<name>A0A437QIS9_9GAMM</name>
<keyword evidence="3" id="KW-0808">Transferase</keyword>
<dbReference type="EMBL" id="SACS01000018">
    <property type="protein sequence ID" value="RVU34452.1"/>
    <property type="molecule type" value="Genomic_DNA"/>
</dbReference>
<evidence type="ECO:0000313" key="4">
    <source>
        <dbReference type="Proteomes" id="UP000283077"/>
    </source>
</evidence>
<dbReference type="Pfam" id="PF06580">
    <property type="entry name" value="His_kinase"/>
    <property type="match status" value="1"/>
</dbReference>